<reference evidence="2 3" key="1">
    <citation type="journal article" date="2013" name="Genome Biol.">
        <title>The genome sequence of the most widely cultivated cacao type and its use to identify candidate genes regulating pod color.</title>
        <authorList>
            <person name="Motamayor J.C."/>
            <person name="Mockaitis K."/>
            <person name="Schmutz J."/>
            <person name="Haiminen N."/>
            <person name="Iii D.L."/>
            <person name="Cornejo O."/>
            <person name="Findley S.D."/>
            <person name="Zheng P."/>
            <person name="Utro F."/>
            <person name="Royaert S."/>
            <person name="Saski C."/>
            <person name="Jenkins J."/>
            <person name="Podicheti R."/>
            <person name="Zhao M."/>
            <person name="Scheffler B.E."/>
            <person name="Stack J.C."/>
            <person name="Feltus F.A."/>
            <person name="Mustiga G.M."/>
            <person name="Amores F."/>
            <person name="Phillips W."/>
            <person name="Marelli J.P."/>
            <person name="May G.D."/>
            <person name="Shapiro H."/>
            <person name="Ma J."/>
            <person name="Bustamante C.D."/>
            <person name="Schnell R.J."/>
            <person name="Main D."/>
            <person name="Gilbert D."/>
            <person name="Parida L."/>
            <person name="Kuhn D.N."/>
        </authorList>
    </citation>
    <scope>NUCLEOTIDE SEQUENCE [LARGE SCALE GENOMIC DNA]</scope>
    <source>
        <strain evidence="3">cv. Matina 1-6</strain>
    </source>
</reference>
<dbReference type="HOGENOM" id="CLU_1963551_0_0_1"/>
<dbReference type="Proteomes" id="UP000026915">
    <property type="component" value="Chromosome 1"/>
</dbReference>
<dbReference type="AlphaFoldDB" id="A0A061DMX0"/>
<dbReference type="InParanoid" id="A0A061DMX0"/>
<sequence length="128" mass="14716">MLKVISYLNEVALYGVEIITEMQISMIVHSLNSSFSQFKLDYELYIRDYTLSGLMNYLQNMEKFLELKKKPKPHAVSTSKPKPKGKKKKARDKNSVKGSMGVKKKPMKKFTSKDNTQGKCFNYGEKGH</sequence>
<dbReference type="OMA" id="IITEMQI"/>
<evidence type="ECO:0000256" key="1">
    <source>
        <dbReference type="SAM" id="MobiDB-lite"/>
    </source>
</evidence>
<accession>A0A061DMX0</accession>
<gene>
    <name evidence="2" type="ORF">TCM_003421</name>
</gene>
<feature type="region of interest" description="Disordered" evidence="1">
    <location>
        <begin position="69"/>
        <end position="128"/>
    </location>
</feature>
<protein>
    <recommendedName>
        <fullName evidence="4">Gag/pol protein</fullName>
    </recommendedName>
</protein>
<keyword evidence="3" id="KW-1185">Reference proteome</keyword>
<dbReference type="EMBL" id="CM001879">
    <property type="protein sequence ID" value="EOX94144.1"/>
    <property type="molecule type" value="Genomic_DNA"/>
</dbReference>
<evidence type="ECO:0000313" key="2">
    <source>
        <dbReference type="EMBL" id="EOX94144.1"/>
    </source>
</evidence>
<dbReference type="Gramene" id="EOX94144">
    <property type="protein sequence ID" value="EOX94144"/>
    <property type="gene ID" value="TCM_003421"/>
</dbReference>
<feature type="compositionally biased region" description="Basic residues" evidence="1">
    <location>
        <begin position="81"/>
        <end position="91"/>
    </location>
</feature>
<evidence type="ECO:0000313" key="3">
    <source>
        <dbReference type="Proteomes" id="UP000026915"/>
    </source>
</evidence>
<evidence type="ECO:0008006" key="4">
    <source>
        <dbReference type="Google" id="ProtNLM"/>
    </source>
</evidence>
<proteinExistence type="predicted"/>
<organism evidence="2 3">
    <name type="scientific">Theobroma cacao</name>
    <name type="common">Cacao</name>
    <name type="synonym">Cocoa</name>
    <dbReference type="NCBI Taxonomy" id="3641"/>
    <lineage>
        <taxon>Eukaryota</taxon>
        <taxon>Viridiplantae</taxon>
        <taxon>Streptophyta</taxon>
        <taxon>Embryophyta</taxon>
        <taxon>Tracheophyta</taxon>
        <taxon>Spermatophyta</taxon>
        <taxon>Magnoliopsida</taxon>
        <taxon>eudicotyledons</taxon>
        <taxon>Gunneridae</taxon>
        <taxon>Pentapetalae</taxon>
        <taxon>rosids</taxon>
        <taxon>malvids</taxon>
        <taxon>Malvales</taxon>
        <taxon>Malvaceae</taxon>
        <taxon>Byttnerioideae</taxon>
        <taxon>Theobroma</taxon>
    </lineage>
</organism>
<name>A0A061DMX0_THECC</name>